<accession>A0AAP2DSM5</accession>
<proteinExistence type="predicted"/>
<dbReference type="EMBL" id="JAHESE010000001">
    <property type="protein sequence ID" value="MBT1706673.1"/>
    <property type="molecule type" value="Genomic_DNA"/>
</dbReference>
<dbReference type="RefSeq" id="WP_254082266.1">
    <property type="nucleotide sequence ID" value="NZ_JAHESE010000001.1"/>
</dbReference>
<evidence type="ECO:0000256" key="3">
    <source>
        <dbReference type="ARBA" id="ARBA00022989"/>
    </source>
</evidence>
<feature type="transmembrane region" description="Helical" evidence="5">
    <location>
        <begin position="55"/>
        <end position="76"/>
    </location>
</feature>
<dbReference type="PANTHER" id="PTHR38480:SF1">
    <property type="entry name" value="SLR0254 PROTEIN"/>
    <property type="match status" value="1"/>
</dbReference>
<feature type="transmembrane region" description="Helical" evidence="5">
    <location>
        <begin position="29"/>
        <end position="49"/>
    </location>
</feature>
<keyword evidence="3 5" id="KW-1133">Transmembrane helix</keyword>
<evidence type="ECO:0000313" key="7">
    <source>
        <dbReference type="EMBL" id="MBT1706673.1"/>
    </source>
</evidence>
<evidence type="ECO:0000256" key="5">
    <source>
        <dbReference type="SAM" id="Phobius"/>
    </source>
</evidence>
<comment type="subcellular location">
    <subcellularLocation>
        <location evidence="1">Membrane</location>
        <topology evidence="1">Multi-pass membrane protein</topology>
    </subcellularLocation>
</comment>
<gene>
    <name evidence="7" type="ORF">KK062_00485</name>
</gene>
<dbReference type="Pfam" id="PF06271">
    <property type="entry name" value="RDD"/>
    <property type="match status" value="1"/>
</dbReference>
<protein>
    <submittedName>
        <fullName evidence="7">RDD family protein</fullName>
    </submittedName>
</protein>
<keyword evidence="2 5" id="KW-0812">Transmembrane</keyword>
<evidence type="ECO:0000256" key="4">
    <source>
        <dbReference type="ARBA" id="ARBA00023136"/>
    </source>
</evidence>
<evidence type="ECO:0000313" key="8">
    <source>
        <dbReference type="Proteomes" id="UP001319080"/>
    </source>
</evidence>
<reference evidence="7 8" key="1">
    <citation type="submission" date="2021-05" db="EMBL/GenBank/DDBJ databases">
        <title>A Polyphasic approach of four new species of the genus Ohtaekwangia: Ohtaekwangia histidinii sp. nov., Ohtaekwangia cretensis sp. nov., Ohtaekwangia indiensis sp. nov., Ohtaekwangia reichenbachii sp. nov. from diverse environment.</title>
        <authorList>
            <person name="Octaviana S."/>
        </authorList>
    </citation>
    <scope>NUCLEOTIDE SEQUENCE [LARGE SCALE GENOMIC DNA]</scope>
    <source>
        <strain evidence="7 8">PWU5</strain>
    </source>
</reference>
<sequence>MQTVSVRTTQNVFIQYPVASLGDRMAAGLIDTVIVVAYIVLVAYGMSLVEIDSAALGISVLVIPSILYHLLFEIFMDGQSPGKRQMKIKVVRTDGTPATIGNYLLRWLLRLIEVQAAQGMIAVITIAWNGRGQRLGDIAAGTTVVKLVKQKDVTAAEIFTLATEDYVPQFPGVIMLSDRDAELIQQALEVYRRHDNLQPAMIVTEKIKTRLGIQTDMTFEAFLTTILKDYSQLTAGK</sequence>
<keyword evidence="8" id="KW-1185">Reference proteome</keyword>
<evidence type="ECO:0000256" key="1">
    <source>
        <dbReference type="ARBA" id="ARBA00004141"/>
    </source>
</evidence>
<dbReference type="PANTHER" id="PTHR38480">
    <property type="entry name" value="SLR0254 PROTEIN"/>
    <property type="match status" value="1"/>
</dbReference>
<evidence type="ECO:0000259" key="6">
    <source>
        <dbReference type="Pfam" id="PF06271"/>
    </source>
</evidence>
<dbReference type="GO" id="GO:0016020">
    <property type="term" value="C:membrane"/>
    <property type="evidence" value="ECO:0007669"/>
    <property type="project" value="UniProtKB-SubCell"/>
</dbReference>
<evidence type="ECO:0000256" key="2">
    <source>
        <dbReference type="ARBA" id="ARBA00022692"/>
    </source>
</evidence>
<feature type="domain" description="RDD" evidence="6">
    <location>
        <begin position="18"/>
        <end position="141"/>
    </location>
</feature>
<comment type="caution">
    <text evidence="7">The sequence shown here is derived from an EMBL/GenBank/DDBJ whole genome shotgun (WGS) entry which is preliminary data.</text>
</comment>
<keyword evidence="4 5" id="KW-0472">Membrane</keyword>
<name>A0AAP2DSM5_9BACT</name>
<dbReference type="Proteomes" id="UP001319080">
    <property type="component" value="Unassembled WGS sequence"/>
</dbReference>
<organism evidence="7 8">
    <name type="scientific">Dawidia cretensis</name>
    <dbReference type="NCBI Taxonomy" id="2782350"/>
    <lineage>
        <taxon>Bacteria</taxon>
        <taxon>Pseudomonadati</taxon>
        <taxon>Bacteroidota</taxon>
        <taxon>Cytophagia</taxon>
        <taxon>Cytophagales</taxon>
        <taxon>Chryseotaleaceae</taxon>
        <taxon>Dawidia</taxon>
    </lineage>
</organism>
<dbReference type="InterPro" id="IPR010432">
    <property type="entry name" value="RDD"/>
</dbReference>
<dbReference type="AlphaFoldDB" id="A0AAP2DSM5"/>